<accession>A0A501PRS3</accession>
<dbReference type="RefSeq" id="WP_139938022.1">
    <property type="nucleotide sequence ID" value="NZ_JBHSYP010000022.1"/>
</dbReference>
<proteinExistence type="predicted"/>
<evidence type="ECO:0000313" key="2">
    <source>
        <dbReference type="Proteomes" id="UP000319148"/>
    </source>
</evidence>
<organism evidence="1 2">
    <name type="scientific">Emcibacter nanhaiensis</name>
    <dbReference type="NCBI Taxonomy" id="1505037"/>
    <lineage>
        <taxon>Bacteria</taxon>
        <taxon>Pseudomonadati</taxon>
        <taxon>Pseudomonadota</taxon>
        <taxon>Alphaproteobacteria</taxon>
        <taxon>Emcibacterales</taxon>
        <taxon>Emcibacteraceae</taxon>
        <taxon>Emcibacter</taxon>
    </lineage>
</organism>
<gene>
    <name evidence="1" type="ORF">FIV46_01450</name>
</gene>
<keyword evidence="2" id="KW-1185">Reference proteome</keyword>
<evidence type="ECO:0000313" key="1">
    <source>
        <dbReference type="EMBL" id="TPD62772.1"/>
    </source>
</evidence>
<protein>
    <recommendedName>
        <fullName evidence="3">7-cyano-7-deazaguanine synthase</fullName>
    </recommendedName>
</protein>
<dbReference type="OrthoDB" id="5413327at2"/>
<dbReference type="AlphaFoldDB" id="A0A501PRS3"/>
<comment type="caution">
    <text evidence="1">The sequence shown here is derived from an EMBL/GenBank/DDBJ whole genome shotgun (WGS) entry which is preliminary data.</text>
</comment>
<evidence type="ECO:0008006" key="3">
    <source>
        <dbReference type="Google" id="ProtNLM"/>
    </source>
</evidence>
<reference evidence="2" key="1">
    <citation type="submission" date="2019-06" db="EMBL/GenBank/DDBJ databases">
        <title>The complete genome of Emcibacter congregatus ZYLT.</title>
        <authorList>
            <person name="Zhao Z."/>
        </authorList>
    </citation>
    <scope>NUCLEOTIDE SEQUENCE [LARGE SCALE GENOMIC DNA]</scope>
    <source>
        <strain evidence="2">MCCC 1A06723</strain>
    </source>
</reference>
<sequence>MSGAAPQKKEIRISDVTLSKHPDYQELSATLDGEHVWFRFPLDIDIKARPEIFIPFCIFEAMLQGCPIVVDPEYPVSEKILAHFEEIQNIYCSWNSDLSKVQLVASTEKTSNTSDDVYCCYSGGIDSTYTYAKYRDQITHLILIKGFDNFRDEDGWQQNIRNRQEFADKEGKKLVPVDNNGRAFLENRWIPFIPVHGAILCCTAVTLGAERLYIPSTFPYNAMFPWGSHPLLDILWSTESTQIIHDGLEATRSQKTEYVAQSQELLDQLQVCWRSSGSNCGNCPKCVRTSVALDVLGKHSANLPAFKTHADINYLKPTSEGTLPFTEDLIYFAHRHNAVDLEKALKKLRRNYIVKNALTNLVKAITGGWGWKLHRMFNKKGAWERYRTGHRPLKSNLQ</sequence>
<name>A0A501PRS3_9PROT</name>
<dbReference type="Proteomes" id="UP000319148">
    <property type="component" value="Unassembled WGS sequence"/>
</dbReference>
<dbReference type="EMBL" id="VFIY01000004">
    <property type="protein sequence ID" value="TPD62772.1"/>
    <property type="molecule type" value="Genomic_DNA"/>
</dbReference>
<dbReference type="SUPFAM" id="SSF52402">
    <property type="entry name" value="Adenine nucleotide alpha hydrolases-like"/>
    <property type="match status" value="1"/>
</dbReference>